<keyword evidence="2" id="KW-1185">Reference proteome</keyword>
<dbReference type="AlphaFoldDB" id="A0A9Q0MVR5"/>
<dbReference type="Proteomes" id="UP001151699">
    <property type="component" value="Chromosome X"/>
</dbReference>
<accession>A0A9Q0MVR5</accession>
<organism evidence="1 2">
    <name type="scientific">Pseudolycoriella hygida</name>
    <dbReference type="NCBI Taxonomy" id="35572"/>
    <lineage>
        <taxon>Eukaryota</taxon>
        <taxon>Metazoa</taxon>
        <taxon>Ecdysozoa</taxon>
        <taxon>Arthropoda</taxon>
        <taxon>Hexapoda</taxon>
        <taxon>Insecta</taxon>
        <taxon>Pterygota</taxon>
        <taxon>Neoptera</taxon>
        <taxon>Endopterygota</taxon>
        <taxon>Diptera</taxon>
        <taxon>Nematocera</taxon>
        <taxon>Sciaroidea</taxon>
        <taxon>Sciaridae</taxon>
        <taxon>Pseudolycoriella</taxon>
    </lineage>
</organism>
<sequence length="95" mass="10673">TLSNLTFCDDRNGDELNIDGTENNDDTISYDESEESIVHTNGAHHDFECVYHFNGNNVEENGYDDVDSQKDEIVIECHDEYYGDGDDEGIAESGM</sequence>
<feature type="non-terminal residue" evidence="1">
    <location>
        <position position="1"/>
    </location>
</feature>
<name>A0A9Q0MVR5_9DIPT</name>
<proteinExistence type="predicted"/>
<gene>
    <name evidence="1" type="ORF">Bhyg_11164</name>
</gene>
<evidence type="ECO:0000313" key="2">
    <source>
        <dbReference type="Proteomes" id="UP001151699"/>
    </source>
</evidence>
<dbReference type="EMBL" id="WJQU01000003">
    <property type="protein sequence ID" value="KAJ6638429.1"/>
    <property type="molecule type" value="Genomic_DNA"/>
</dbReference>
<evidence type="ECO:0000313" key="1">
    <source>
        <dbReference type="EMBL" id="KAJ6638429.1"/>
    </source>
</evidence>
<protein>
    <submittedName>
        <fullName evidence="1">Uncharacterized protein</fullName>
    </submittedName>
</protein>
<comment type="caution">
    <text evidence="1">The sequence shown here is derived from an EMBL/GenBank/DDBJ whole genome shotgun (WGS) entry which is preliminary data.</text>
</comment>
<reference evidence="1" key="1">
    <citation type="submission" date="2022-07" db="EMBL/GenBank/DDBJ databases">
        <authorList>
            <person name="Trinca V."/>
            <person name="Uliana J.V.C."/>
            <person name="Torres T.T."/>
            <person name="Ward R.J."/>
            <person name="Monesi N."/>
        </authorList>
    </citation>
    <scope>NUCLEOTIDE SEQUENCE</scope>
    <source>
        <strain evidence="1">HSMRA1968</strain>
        <tissue evidence="1">Whole embryos</tissue>
    </source>
</reference>